<dbReference type="InterPro" id="IPR002772">
    <property type="entry name" value="Glyco_hydro_3_C"/>
</dbReference>
<dbReference type="SUPFAM" id="SSF51445">
    <property type="entry name" value="(Trans)glycosidases"/>
    <property type="match status" value="1"/>
</dbReference>
<evidence type="ECO:0000256" key="7">
    <source>
        <dbReference type="RuleBase" id="RU361161"/>
    </source>
</evidence>
<dbReference type="InterPro" id="IPR013783">
    <property type="entry name" value="Ig-like_fold"/>
</dbReference>
<comment type="similarity">
    <text evidence="2 7">Belongs to the glycosyl hydrolase 3 family.</text>
</comment>
<dbReference type="PROSITE" id="PS00775">
    <property type="entry name" value="GLYCOSYL_HYDROL_F3"/>
    <property type="match status" value="1"/>
</dbReference>
<sequence length="732" mass="80838">MKKQDKKIRDLLDQMTLEEKVGQLQQCGPSLVGAFEVSFEELLDMMFDGRISQEEFGRLMATAEQDFHEEDLRAGKIGSYNGVGDAATANRLQKIAVEETRLGIPLLFGFDVIHGFRTITPIPLGESCAWDPDLWERTGRMAAEEATAGGVHMTFAPMVDVAKDARWGRVSEGAGEDVLLNGLYGAAKVRGFQGENLAKEDAMAACVKHFAAYGACEAGRDYNRVDMSMQRLWEEYLPSYKMCIDTGARAVMPAFNDINGVPCSVNPWLLKNVLRKQWGFDGMTVSDANAIAECVNHGIVSDKRTAAKEALEAGVDMDMTSNSYSEYLADLIRDGEIGETVLDEAVSNILRVKFELGLFENPYKTSEERESKAFMKPEYRELAREAATKSIVLLKNDTHVDACSSESEKAEKILPLQDGTRLGIFGKLAADKGEMTGAWAIGANPEDCVSLLEACEKQGIAYQYSDEDNRIADIVSESDVLIAVLGEKKDQSGEAASRADITLTEEQLALVRNLLATGKPVVAVLFNGRPLAIPYVAEHVPAIVEAWHPGVEAGNALLDILFGKVNPSGRLTTTFPYASGQCPTYYAHINTGRPGGKSKFTSKYLDTPLEPVFPFGYGLSYTQFEYLDQGMEREGDVFRISLKVKNIGARDGQEVVQCYIQNKTAKRVRPVKELKAFEKINIKAGETAEVNFEIPISELGYYDWDMQYITELQDISFYIGSDSQNCIKIDMN</sequence>
<dbReference type="Gene3D" id="3.20.20.300">
    <property type="entry name" value="Glycoside hydrolase, family 3, N-terminal domain"/>
    <property type="match status" value="1"/>
</dbReference>
<dbReference type="EC" id="3.2.1.21" evidence="3"/>
<evidence type="ECO:0000256" key="5">
    <source>
        <dbReference type="ARBA" id="ARBA00022801"/>
    </source>
</evidence>
<keyword evidence="6 7" id="KW-0326">Glycosidase</keyword>
<dbReference type="InterPro" id="IPR026891">
    <property type="entry name" value="Fn3-like"/>
</dbReference>
<dbReference type="RefSeq" id="WP_055150616.1">
    <property type="nucleotide sequence ID" value="NZ_CYZU01000003.1"/>
</dbReference>
<gene>
    <name evidence="9" type="primary">bglX_1</name>
    <name evidence="9" type="ORF">ERS852491_00465</name>
</gene>
<protein>
    <recommendedName>
        <fullName evidence="3">beta-glucosidase</fullName>
        <ecNumber evidence="3">3.2.1.21</ecNumber>
    </recommendedName>
</protein>
<evidence type="ECO:0000313" key="9">
    <source>
        <dbReference type="EMBL" id="CUN77398.1"/>
    </source>
</evidence>
<dbReference type="InterPro" id="IPR036962">
    <property type="entry name" value="Glyco_hydro_3_N_sf"/>
</dbReference>
<keyword evidence="4" id="KW-0732">Signal</keyword>
<dbReference type="EMBL" id="CYZU01000003">
    <property type="protein sequence ID" value="CUN77398.1"/>
    <property type="molecule type" value="Genomic_DNA"/>
</dbReference>
<dbReference type="GO" id="GO:0008422">
    <property type="term" value="F:beta-glucosidase activity"/>
    <property type="evidence" value="ECO:0007669"/>
    <property type="project" value="UniProtKB-EC"/>
</dbReference>
<keyword evidence="5 7" id="KW-0378">Hydrolase</keyword>
<dbReference type="Gene3D" id="2.60.40.10">
    <property type="entry name" value="Immunoglobulins"/>
    <property type="match status" value="1"/>
</dbReference>
<dbReference type="PRINTS" id="PR00133">
    <property type="entry name" value="GLHYDRLASE3"/>
</dbReference>
<evidence type="ECO:0000256" key="4">
    <source>
        <dbReference type="ARBA" id="ARBA00022729"/>
    </source>
</evidence>
<dbReference type="Gene3D" id="3.40.50.1700">
    <property type="entry name" value="Glycoside hydrolase family 3 C-terminal domain"/>
    <property type="match status" value="1"/>
</dbReference>
<reference evidence="9 10" key="1">
    <citation type="submission" date="2015-09" db="EMBL/GenBank/DDBJ databases">
        <authorList>
            <consortium name="Pathogen Informatics"/>
        </authorList>
    </citation>
    <scope>NUCLEOTIDE SEQUENCE [LARGE SCALE GENOMIC DNA]</scope>
    <source>
        <strain evidence="9 10">2789STDY5834876</strain>
    </source>
</reference>
<dbReference type="Proteomes" id="UP000095544">
    <property type="component" value="Unassembled WGS sequence"/>
</dbReference>
<dbReference type="OrthoDB" id="98455at2"/>
<dbReference type="PANTHER" id="PTHR30620:SF16">
    <property type="entry name" value="LYSOSOMAL BETA GLUCOSIDASE"/>
    <property type="match status" value="1"/>
</dbReference>
<evidence type="ECO:0000256" key="2">
    <source>
        <dbReference type="ARBA" id="ARBA00005336"/>
    </source>
</evidence>
<dbReference type="SUPFAM" id="SSF52279">
    <property type="entry name" value="Beta-D-glucan exohydrolase, C-terminal domain"/>
    <property type="match status" value="1"/>
</dbReference>
<dbReference type="SMART" id="SM01217">
    <property type="entry name" value="Fn3_like"/>
    <property type="match status" value="1"/>
</dbReference>
<feature type="domain" description="Fibronectin type III-like" evidence="8">
    <location>
        <begin position="654"/>
        <end position="723"/>
    </location>
</feature>
<organism evidence="9 10">
    <name type="scientific">Faecalicatena contorta</name>
    <dbReference type="NCBI Taxonomy" id="39482"/>
    <lineage>
        <taxon>Bacteria</taxon>
        <taxon>Bacillati</taxon>
        <taxon>Bacillota</taxon>
        <taxon>Clostridia</taxon>
        <taxon>Lachnospirales</taxon>
        <taxon>Lachnospiraceae</taxon>
        <taxon>Faecalicatena</taxon>
    </lineage>
</organism>
<dbReference type="GO" id="GO:0009251">
    <property type="term" value="P:glucan catabolic process"/>
    <property type="evidence" value="ECO:0007669"/>
    <property type="project" value="TreeGrafter"/>
</dbReference>
<dbReference type="InterPro" id="IPR019800">
    <property type="entry name" value="Glyco_hydro_3_AS"/>
</dbReference>
<proteinExistence type="inferred from homology"/>
<dbReference type="Pfam" id="PF01915">
    <property type="entry name" value="Glyco_hydro_3_C"/>
    <property type="match status" value="1"/>
</dbReference>
<comment type="catalytic activity">
    <reaction evidence="1">
        <text>Hydrolysis of terminal, non-reducing beta-D-glucosyl residues with release of beta-D-glucose.</text>
        <dbReference type="EC" id="3.2.1.21"/>
    </reaction>
</comment>
<evidence type="ECO:0000256" key="6">
    <source>
        <dbReference type="ARBA" id="ARBA00023295"/>
    </source>
</evidence>
<dbReference type="InterPro" id="IPR051915">
    <property type="entry name" value="Cellulose_Degrad_GH3"/>
</dbReference>
<dbReference type="STRING" id="39482.ERS852491_00465"/>
<dbReference type="Pfam" id="PF00933">
    <property type="entry name" value="Glyco_hydro_3"/>
    <property type="match status" value="1"/>
</dbReference>
<name>A0A173ZQA4_9FIRM</name>
<evidence type="ECO:0000259" key="8">
    <source>
        <dbReference type="SMART" id="SM01217"/>
    </source>
</evidence>
<dbReference type="InterPro" id="IPR017853">
    <property type="entry name" value="GH"/>
</dbReference>
<evidence type="ECO:0000313" key="10">
    <source>
        <dbReference type="Proteomes" id="UP000095544"/>
    </source>
</evidence>
<dbReference type="InterPro" id="IPR001764">
    <property type="entry name" value="Glyco_hydro_3_N"/>
</dbReference>
<evidence type="ECO:0000256" key="3">
    <source>
        <dbReference type="ARBA" id="ARBA00012744"/>
    </source>
</evidence>
<dbReference type="InterPro" id="IPR036881">
    <property type="entry name" value="Glyco_hydro_3_C_sf"/>
</dbReference>
<dbReference type="PANTHER" id="PTHR30620">
    <property type="entry name" value="PERIPLASMIC BETA-GLUCOSIDASE-RELATED"/>
    <property type="match status" value="1"/>
</dbReference>
<accession>A0A173ZQA4</accession>
<dbReference type="FunFam" id="2.60.40.10:FF:000495">
    <property type="entry name" value="Periplasmic beta-glucosidase"/>
    <property type="match status" value="1"/>
</dbReference>
<dbReference type="Pfam" id="PF14310">
    <property type="entry name" value="Fn3-like"/>
    <property type="match status" value="1"/>
</dbReference>
<evidence type="ECO:0000256" key="1">
    <source>
        <dbReference type="ARBA" id="ARBA00000448"/>
    </source>
</evidence>
<dbReference type="FunFam" id="3.20.20.300:FF:000005">
    <property type="entry name" value="Periplasmic beta-glucosidase"/>
    <property type="match status" value="1"/>
</dbReference>
<dbReference type="AlphaFoldDB" id="A0A173ZQA4"/>